<dbReference type="SUPFAM" id="SSF56112">
    <property type="entry name" value="Protein kinase-like (PK-like)"/>
    <property type="match status" value="1"/>
</dbReference>
<dbReference type="GO" id="GO:0012505">
    <property type="term" value="C:endomembrane system"/>
    <property type="evidence" value="ECO:0007669"/>
    <property type="project" value="UniProtKB-SubCell"/>
</dbReference>
<proteinExistence type="predicted"/>
<dbReference type="PANTHER" id="PTHR46084:SF41">
    <property type="entry name" value="LRR RECEPTOR-LIKE SERINE_THREONINE-PROTEIN KINASE-RELATED"/>
    <property type="match status" value="1"/>
</dbReference>
<evidence type="ECO:0000313" key="8">
    <source>
        <dbReference type="EMBL" id="RRT59167.1"/>
    </source>
</evidence>
<protein>
    <recommendedName>
        <fullName evidence="10">Protein kinase domain-containing protein</fullName>
    </recommendedName>
</protein>
<evidence type="ECO:0000256" key="3">
    <source>
        <dbReference type="ARBA" id="ARBA00022729"/>
    </source>
</evidence>
<evidence type="ECO:0000256" key="1">
    <source>
        <dbReference type="ARBA" id="ARBA00004479"/>
    </source>
</evidence>
<evidence type="ECO:0000256" key="7">
    <source>
        <dbReference type="SAM" id="Phobius"/>
    </source>
</evidence>
<evidence type="ECO:0000313" key="9">
    <source>
        <dbReference type="Proteomes" id="UP000287651"/>
    </source>
</evidence>
<dbReference type="PANTHER" id="PTHR46084">
    <property type="entry name" value="PROTEIN MALE DISCOVERER 2"/>
    <property type="match status" value="1"/>
</dbReference>
<comment type="subcellular location">
    <subcellularLocation>
        <location evidence="6">Endomembrane system</location>
        <topology evidence="6">Single-pass membrane protein</topology>
    </subcellularLocation>
    <subcellularLocation>
        <location evidence="1">Membrane</location>
        <topology evidence="1">Single-pass type I membrane protein</topology>
    </subcellularLocation>
</comment>
<gene>
    <name evidence="8" type="ORF">B296_00039685</name>
</gene>
<comment type="caution">
    <text evidence="8">The sequence shown here is derived from an EMBL/GenBank/DDBJ whole genome shotgun (WGS) entry which is preliminary data.</text>
</comment>
<keyword evidence="4 7" id="KW-1133">Transmembrane helix</keyword>
<dbReference type="GO" id="GO:0016020">
    <property type="term" value="C:membrane"/>
    <property type="evidence" value="ECO:0007669"/>
    <property type="project" value="UniProtKB-SubCell"/>
</dbReference>
<keyword evidence="5 7" id="KW-0472">Membrane</keyword>
<dbReference type="Proteomes" id="UP000287651">
    <property type="component" value="Unassembled WGS sequence"/>
</dbReference>
<organism evidence="8 9">
    <name type="scientific">Ensete ventricosum</name>
    <name type="common">Abyssinian banana</name>
    <name type="synonym">Musa ensete</name>
    <dbReference type="NCBI Taxonomy" id="4639"/>
    <lineage>
        <taxon>Eukaryota</taxon>
        <taxon>Viridiplantae</taxon>
        <taxon>Streptophyta</taxon>
        <taxon>Embryophyta</taxon>
        <taxon>Tracheophyta</taxon>
        <taxon>Spermatophyta</taxon>
        <taxon>Magnoliopsida</taxon>
        <taxon>Liliopsida</taxon>
        <taxon>Zingiberales</taxon>
        <taxon>Musaceae</taxon>
        <taxon>Ensete</taxon>
    </lineage>
</organism>
<evidence type="ECO:0000256" key="6">
    <source>
        <dbReference type="ARBA" id="ARBA00037847"/>
    </source>
</evidence>
<dbReference type="InterPro" id="IPR011009">
    <property type="entry name" value="Kinase-like_dom_sf"/>
</dbReference>
<dbReference type="Gene3D" id="1.10.510.10">
    <property type="entry name" value="Transferase(Phosphotransferase) domain 1"/>
    <property type="match status" value="1"/>
</dbReference>
<accession>A0A426Z5A6</accession>
<keyword evidence="3" id="KW-0732">Signal</keyword>
<dbReference type="AlphaFoldDB" id="A0A426Z5A6"/>
<feature type="transmembrane region" description="Helical" evidence="7">
    <location>
        <begin position="85"/>
        <end position="109"/>
    </location>
</feature>
<keyword evidence="2 7" id="KW-0812">Transmembrane</keyword>
<evidence type="ECO:0000256" key="4">
    <source>
        <dbReference type="ARBA" id="ARBA00022989"/>
    </source>
</evidence>
<reference evidence="8 9" key="1">
    <citation type="journal article" date="2014" name="Agronomy (Basel)">
        <title>A Draft Genome Sequence for Ensete ventricosum, the Drought-Tolerant Tree Against Hunger.</title>
        <authorList>
            <person name="Harrison J."/>
            <person name="Moore K.A."/>
            <person name="Paszkiewicz K."/>
            <person name="Jones T."/>
            <person name="Grant M."/>
            <person name="Ambacheew D."/>
            <person name="Muzemil S."/>
            <person name="Studholme D.J."/>
        </authorList>
    </citation>
    <scope>NUCLEOTIDE SEQUENCE [LARGE SCALE GENOMIC DNA]</scope>
</reference>
<name>A0A426Z5A6_ENSVE</name>
<sequence>MIHGSSCCRNLSGSSLKGFLAPELRYLGCLQELYVLLMEHLVLVVSVLCRSLQSGCHCAGGSDKYQGLAKETDKQKQQSPQQPEWLLILEVTTGVIVVVCIITGIATAVRSCKLKSFVRIPWKKTRNWNDETPILIDGDGSQLSWLRRMKVILGVARGLRYLHTELQPPFVFSELSSNAVYLTEDFSPKV</sequence>
<evidence type="ECO:0000256" key="5">
    <source>
        <dbReference type="ARBA" id="ARBA00023136"/>
    </source>
</evidence>
<evidence type="ECO:0008006" key="10">
    <source>
        <dbReference type="Google" id="ProtNLM"/>
    </source>
</evidence>
<evidence type="ECO:0000256" key="2">
    <source>
        <dbReference type="ARBA" id="ARBA00022692"/>
    </source>
</evidence>
<dbReference type="EMBL" id="AMZH03008337">
    <property type="protein sequence ID" value="RRT59167.1"/>
    <property type="molecule type" value="Genomic_DNA"/>
</dbReference>